<dbReference type="Gramene" id="Bra010180.1">
    <property type="protein sequence ID" value="Bra010180.1-P"/>
    <property type="gene ID" value="Bra010180"/>
</dbReference>
<dbReference type="STRING" id="51351.M4D131"/>
<reference evidence="1" key="3">
    <citation type="submission" date="2023-03" db="UniProtKB">
        <authorList>
            <consortium name="EnsemblPlants"/>
        </authorList>
    </citation>
    <scope>IDENTIFICATION</scope>
    <source>
        <strain evidence="1">cv. Chiifu-401-42</strain>
    </source>
</reference>
<proteinExistence type="predicted"/>
<evidence type="ECO:0000313" key="1">
    <source>
        <dbReference type="EnsemblPlants" id="Bra010180.1-P"/>
    </source>
</evidence>
<dbReference type="AlphaFoldDB" id="M4D131"/>
<dbReference type="InParanoid" id="M4D131"/>
<evidence type="ECO:0000313" key="2">
    <source>
        <dbReference type="Proteomes" id="UP000011750"/>
    </source>
</evidence>
<keyword evidence="2" id="KW-1185">Reference proteome</keyword>
<dbReference type="HOGENOM" id="CLU_2457963_0_0_1"/>
<sequence>MNLPRNFKEVFLPNREDPVNDQDIKSKPLSRRISQCKPFVDLTTDAPSRAVTVHADLLWNSNPNPTNPNLFLQAFQLVFIRSAPALRRS</sequence>
<reference evidence="1 2" key="2">
    <citation type="journal article" date="2018" name="Hortic Res">
        <title>Improved Brassica rapa reference genome by single-molecule sequencing and chromosome conformation capture technologies.</title>
        <authorList>
            <person name="Zhang L."/>
            <person name="Cai X."/>
            <person name="Wu J."/>
            <person name="Liu M."/>
            <person name="Grob S."/>
            <person name="Cheng F."/>
            <person name="Liang J."/>
            <person name="Cai C."/>
            <person name="Liu Z."/>
            <person name="Liu B."/>
            <person name="Wang F."/>
            <person name="Li S."/>
            <person name="Liu F."/>
            <person name="Li X."/>
            <person name="Cheng L."/>
            <person name="Yang W."/>
            <person name="Li M.H."/>
            <person name="Grossniklaus U."/>
            <person name="Zheng H."/>
            <person name="Wang X."/>
        </authorList>
    </citation>
    <scope>NUCLEOTIDE SEQUENCE [LARGE SCALE GENOMIC DNA]</scope>
    <source>
        <strain evidence="1 2">cv. Chiifu-401-42</strain>
    </source>
</reference>
<dbReference type="EnsemblPlants" id="Bra010180.1">
    <property type="protein sequence ID" value="Bra010180.1-P"/>
    <property type="gene ID" value="Bra010180"/>
</dbReference>
<dbReference type="Proteomes" id="UP000011750">
    <property type="component" value="Chromosome A06"/>
</dbReference>
<organism evidence="1 2">
    <name type="scientific">Brassica campestris</name>
    <name type="common">Field mustard</name>
    <dbReference type="NCBI Taxonomy" id="3711"/>
    <lineage>
        <taxon>Eukaryota</taxon>
        <taxon>Viridiplantae</taxon>
        <taxon>Streptophyta</taxon>
        <taxon>Embryophyta</taxon>
        <taxon>Tracheophyta</taxon>
        <taxon>Spermatophyta</taxon>
        <taxon>Magnoliopsida</taxon>
        <taxon>eudicotyledons</taxon>
        <taxon>Gunneridae</taxon>
        <taxon>Pentapetalae</taxon>
        <taxon>rosids</taxon>
        <taxon>malvids</taxon>
        <taxon>Brassicales</taxon>
        <taxon>Brassicaceae</taxon>
        <taxon>Brassiceae</taxon>
        <taxon>Brassica</taxon>
    </lineage>
</organism>
<name>M4D131_BRACM</name>
<reference evidence="1 2" key="1">
    <citation type="journal article" date="2011" name="Nat. Genet.">
        <title>The genome of the mesopolyploid crop species Brassica rapa.</title>
        <authorList>
            <consortium name="Brassica rapa Genome Sequencing Project Consortium"/>
            <person name="Wang X."/>
            <person name="Wang H."/>
            <person name="Wang J."/>
            <person name="Sun R."/>
            <person name="Wu J."/>
            <person name="Liu S."/>
            <person name="Bai Y."/>
            <person name="Mun J.H."/>
            <person name="Bancroft I."/>
            <person name="Cheng F."/>
            <person name="Huang S."/>
            <person name="Li X."/>
            <person name="Hua W."/>
            <person name="Wang J."/>
            <person name="Wang X."/>
            <person name="Freeling M."/>
            <person name="Pires J.C."/>
            <person name="Paterson A.H."/>
            <person name="Chalhoub B."/>
            <person name="Wang B."/>
            <person name="Hayward A."/>
            <person name="Sharpe A.G."/>
            <person name="Park B.S."/>
            <person name="Weisshaar B."/>
            <person name="Liu B."/>
            <person name="Li B."/>
            <person name="Liu B."/>
            <person name="Tong C."/>
            <person name="Song C."/>
            <person name="Duran C."/>
            <person name="Peng C."/>
            <person name="Geng C."/>
            <person name="Koh C."/>
            <person name="Lin C."/>
            <person name="Edwards D."/>
            <person name="Mu D."/>
            <person name="Shen D."/>
            <person name="Soumpourou E."/>
            <person name="Li F."/>
            <person name="Fraser F."/>
            <person name="Conant G."/>
            <person name="Lassalle G."/>
            <person name="King G.J."/>
            <person name="Bonnema G."/>
            <person name="Tang H."/>
            <person name="Wang H."/>
            <person name="Belcram H."/>
            <person name="Zhou H."/>
            <person name="Hirakawa H."/>
            <person name="Abe H."/>
            <person name="Guo H."/>
            <person name="Wang H."/>
            <person name="Jin H."/>
            <person name="Parkin I.A."/>
            <person name="Batley J."/>
            <person name="Kim J.S."/>
            <person name="Just J."/>
            <person name="Li J."/>
            <person name="Xu J."/>
            <person name="Deng J."/>
            <person name="Kim J.A."/>
            <person name="Li J."/>
            <person name="Yu J."/>
            <person name="Meng J."/>
            <person name="Wang J."/>
            <person name="Min J."/>
            <person name="Poulain J."/>
            <person name="Wang J."/>
            <person name="Hatakeyama K."/>
            <person name="Wu K."/>
            <person name="Wang L."/>
            <person name="Fang L."/>
            <person name="Trick M."/>
            <person name="Links M.G."/>
            <person name="Zhao M."/>
            <person name="Jin M."/>
            <person name="Ramchiary N."/>
            <person name="Drou N."/>
            <person name="Berkman P.J."/>
            <person name="Cai Q."/>
            <person name="Huang Q."/>
            <person name="Li R."/>
            <person name="Tabata S."/>
            <person name="Cheng S."/>
            <person name="Zhang S."/>
            <person name="Zhang S."/>
            <person name="Huang S."/>
            <person name="Sato S."/>
            <person name="Sun S."/>
            <person name="Kwon S.J."/>
            <person name="Choi S.R."/>
            <person name="Lee T.H."/>
            <person name="Fan W."/>
            <person name="Zhao X."/>
            <person name="Tan X."/>
            <person name="Xu X."/>
            <person name="Wang Y."/>
            <person name="Qiu Y."/>
            <person name="Yin Y."/>
            <person name="Li Y."/>
            <person name="Du Y."/>
            <person name="Liao Y."/>
            <person name="Lim Y."/>
            <person name="Narusaka Y."/>
            <person name="Wang Y."/>
            <person name="Wang Z."/>
            <person name="Li Z."/>
            <person name="Wang Z."/>
            <person name="Xiong Z."/>
            <person name="Zhang Z."/>
        </authorList>
    </citation>
    <scope>NUCLEOTIDE SEQUENCE [LARGE SCALE GENOMIC DNA]</scope>
    <source>
        <strain evidence="1 2">cv. Chiifu-401-42</strain>
    </source>
</reference>
<protein>
    <submittedName>
        <fullName evidence="1">Uncharacterized protein</fullName>
    </submittedName>
</protein>
<accession>M4D131</accession>